<feature type="transmembrane region" description="Helical" evidence="1">
    <location>
        <begin position="115"/>
        <end position="136"/>
    </location>
</feature>
<organism evidence="2 3">
    <name type="scientific">Methanoregula formicica (strain DSM 22288 / NBRC 105244 / SMSP)</name>
    <dbReference type="NCBI Taxonomy" id="593750"/>
    <lineage>
        <taxon>Archaea</taxon>
        <taxon>Methanobacteriati</taxon>
        <taxon>Methanobacteriota</taxon>
        <taxon>Stenosarchaea group</taxon>
        <taxon>Methanomicrobia</taxon>
        <taxon>Methanomicrobiales</taxon>
        <taxon>Methanoregulaceae</taxon>
        <taxon>Methanoregula</taxon>
    </lineage>
</organism>
<feature type="transmembrane region" description="Helical" evidence="1">
    <location>
        <begin position="180"/>
        <end position="208"/>
    </location>
</feature>
<dbReference type="STRING" id="593750.Metfor_0272"/>
<dbReference type="Pfam" id="PF05552">
    <property type="entry name" value="MS_channel_1st_1"/>
    <property type="match status" value="2"/>
</dbReference>
<evidence type="ECO:0000313" key="3">
    <source>
        <dbReference type="Proteomes" id="UP000010824"/>
    </source>
</evidence>
<dbReference type="GeneID" id="14308945"/>
<dbReference type="RefSeq" id="WP_015284317.1">
    <property type="nucleotide sequence ID" value="NC_019943.1"/>
</dbReference>
<feature type="transmembrane region" description="Helical" evidence="1">
    <location>
        <begin position="85"/>
        <end position="103"/>
    </location>
</feature>
<dbReference type="OrthoDB" id="268811at2157"/>
<accession>L0HDF4</accession>
<evidence type="ECO:0000256" key="1">
    <source>
        <dbReference type="SAM" id="Phobius"/>
    </source>
</evidence>
<feature type="transmembrane region" description="Helical" evidence="1">
    <location>
        <begin position="148"/>
        <end position="174"/>
    </location>
</feature>
<reference evidence="2 3" key="2">
    <citation type="journal article" date="2014" name="Genome Announc.">
        <title>Complete Genome Sequence of Methanoregula formicica SMSPT, a Mesophilic Hydrogenotrophic Methanogen Isolated from a Methanogenic Upflow Anaerobic Sludge Blanket Reactor.</title>
        <authorList>
            <person name="Yamamoto K."/>
            <person name="Tamaki H."/>
            <person name="Cadillo-Quiroz H."/>
            <person name="Imachi H."/>
            <person name="Kyrpides N."/>
            <person name="Woyke T."/>
            <person name="Goodwin L."/>
            <person name="Zinder S.H."/>
            <person name="Kamagata Y."/>
            <person name="Liu W.T."/>
        </authorList>
    </citation>
    <scope>NUCLEOTIDE SEQUENCE [LARGE SCALE GENOMIC DNA]</scope>
    <source>
        <strain evidence="3">DSM 22288 / NBRC 105244 / SMSP</strain>
    </source>
</reference>
<name>L0HDF4_METFS</name>
<gene>
    <name evidence="2" type="ordered locus">Metfor_0272</name>
</gene>
<dbReference type="eggNOG" id="arCOG01572">
    <property type="taxonomic scope" value="Archaea"/>
</dbReference>
<dbReference type="EMBL" id="CP003167">
    <property type="protein sequence ID" value="AGB01353.1"/>
    <property type="molecule type" value="Genomic_DNA"/>
</dbReference>
<evidence type="ECO:0000313" key="2">
    <source>
        <dbReference type="EMBL" id="AGB01353.1"/>
    </source>
</evidence>
<protein>
    <submittedName>
        <fullName evidence="2">Uncharacterized protein</fullName>
    </submittedName>
</protein>
<sequence precursor="true">MVSVDIISRGLENVVAVLPAIIGAVIVLLLGWIVGRVLGKAVRIIVDKAMAAVSTAPVIGESDVGKTVATSHVSLGYLGDITMRCVVYLIAILAAVDILNLDYLSKFMTQVLEYIPHVVAFVIILVVGIILVDYFIDFFRKYSQTSQIELVTPVLVLLRLFLYFVVVMLALSQLMLDLTIIYTIITPIFWGIGIGLGASIAIVVWFGMKNRSEQIMDKVVESITK</sequence>
<keyword evidence="1" id="KW-1133">Transmembrane helix</keyword>
<dbReference type="HOGENOM" id="CLU_097040_1_0_2"/>
<dbReference type="Proteomes" id="UP000010824">
    <property type="component" value="Chromosome"/>
</dbReference>
<keyword evidence="3" id="KW-1185">Reference proteome</keyword>
<dbReference type="InParanoid" id="L0HDF4"/>
<keyword evidence="1" id="KW-0472">Membrane</keyword>
<proteinExistence type="predicted"/>
<feature type="transmembrane region" description="Helical" evidence="1">
    <location>
        <begin position="14"/>
        <end position="34"/>
    </location>
</feature>
<dbReference type="AlphaFoldDB" id="L0HDF4"/>
<reference evidence="3" key="1">
    <citation type="submission" date="2011-12" db="EMBL/GenBank/DDBJ databases">
        <title>Complete sequence of Methanoregula formicicum SMSP.</title>
        <authorList>
            <person name="Lucas S."/>
            <person name="Han J."/>
            <person name="Lapidus A."/>
            <person name="Cheng J.-F."/>
            <person name="Goodwin L."/>
            <person name="Pitluck S."/>
            <person name="Peters L."/>
            <person name="Ovchinnikova G."/>
            <person name="Teshima H."/>
            <person name="Detter J.C."/>
            <person name="Han C."/>
            <person name="Tapia R."/>
            <person name="Land M."/>
            <person name="Hauser L."/>
            <person name="Kyrpides N."/>
            <person name="Ivanova N."/>
            <person name="Pagani I."/>
            <person name="Imachi H."/>
            <person name="Tamaki H."/>
            <person name="Sekiguchi Y."/>
            <person name="Kamagata Y."/>
            <person name="Cadillo-Quiroz H."/>
            <person name="Zinder S."/>
            <person name="Liu W.-T."/>
            <person name="Woyke T."/>
        </authorList>
    </citation>
    <scope>NUCLEOTIDE SEQUENCE [LARGE SCALE GENOMIC DNA]</scope>
    <source>
        <strain evidence="3">DSM 22288 / NBRC 105244 / SMSP</strain>
    </source>
</reference>
<dbReference type="Gene3D" id="1.10.287.1260">
    <property type="match status" value="1"/>
</dbReference>
<dbReference type="InterPro" id="IPR008910">
    <property type="entry name" value="MSC_TM_helix"/>
</dbReference>
<dbReference type="KEGG" id="mfo:Metfor_0272"/>
<keyword evidence="1" id="KW-0812">Transmembrane</keyword>